<feature type="domain" description="Inactive transglutaminase fused to 7 transmembrane helices" evidence="2">
    <location>
        <begin position="25"/>
        <end position="177"/>
    </location>
</feature>
<feature type="transmembrane region" description="Helical" evidence="1">
    <location>
        <begin position="355"/>
        <end position="375"/>
    </location>
</feature>
<reference evidence="4 6" key="1">
    <citation type="submission" date="2015-11" db="EMBL/GenBank/DDBJ databases">
        <title>Identification of large and diverse effector repertoires of 38 Legionella species.</title>
        <authorList>
            <person name="Burstein D."/>
            <person name="Amaro F."/>
            <person name="Zusman T."/>
            <person name="Lifshitz Z."/>
            <person name="Cohen O."/>
            <person name="Gilbert J.A."/>
            <person name="Pupko T."/>
            <person name="Shuman H.A."/>
            <person name="Segal G."/>
        </authorList>
    </citation>
    <scope>NUCLEOTIDE SEQUENCE [LARGE SCALE GENOMIC DNA]</scope>
    <source>
        <strain evidence="4 6">1762-AUS-E</strain>
    </source>
</reference>
<feature type="transmembrane region" description="Helical" evidence="1">
    <location>
        <begin position="323"/>
        <end position="349"/>
    </location>
</feature>
<keyword evidence="6" id="KW-1185">Reference proteome</keyword>
<keyword evidence="1" id="KW-0812">Transmembrane</keyword>
<dbReference type="InterPro" id="IPR025838">
    <property type="entry name" value="Transglut_i_TM"/>
</dbReference>
<keyword evidence="1" id="KW-0472">Membrane</keyword>
<feature type="transmembrane region" description="Helical" evidence="1">
    <location>
        <begin position="439"/>
        <end position="460"/>
    </location>
</feature>
<evidence type="ECO:0000256" key="1">
    <source>
        <dbReference type="SAM" id="Phobius"/>
    </source>
</evidence>
<evidence type="ECO:0000313" key="7">
    <source>
        <dbReference type="Proteomes" id="UP000281170"/>
    </source>
</evidence>
<dbReference type="AlphaFoldDB" id="A0A0W0R101"/>
<dbReference type="GO" id="GO:0016787">
    <property type="term" value="F:hydrolase activity"/>
    <property type="evidence" value="ECO:0007669"/>
    <property type="project" value="UniProtKB-KW"/>
</dbReference>
<reference evidence="5 7" key="2">
    <citation type="submission" date="2018-12" db="EMBL/GenBank/DDBJ databases">
        <authorList>
            <consortium name="Pathogen Informatics"/>
        </authorList>
    </citation>
    <scope>NUCLEOTIDE SEQUENCE [LARGE SCALE GENOMIC DNA]</scope>
    <source>
        <strain evidence="5 7">NCTC12735</strain>
        <plasmid evidence="7">5</plasmid>
    </source>
</reference>
<protein>
    <submittedName>
        <fullName evidence="4">Membrane-associated HD superfamily hydrolase</fullName>
    </submittedName>
</protein>
<proteinExistence type="predicted"/>
<dbReference type="PATRIC" id="fig|45056.6.peg.2135"/>
<feature type="transmembrane region" description="Helical" evidence="1">
    <location>
        <begin position="6"/>
        <end position="25"/>
    </location>
</feature>
<dbReference type="OrthoDB" id="253840at2"/>
<keyword evidence="4" id="KW-0378">Hydrolase</keyword>
<dbReference type="Pfam" id="PF14402">
    <property type="entry name" value="7TM_transglut"/>
    <property type="match status" value="1"/>
</dbReference>
<accession>A0A0W0R101</accession>
<dbReference type="InterPro" id="IPR025840">
    <property type="entry name" value="7TM_transglut"/>
</dbReference>
<dbReference type="RefSeq" id="WP_058463116.1">
    <property type="nucleotide sequence ID" value="NZ_CAAAHS010000001.1"/>
</dbReference>
<dbReference type="EMBL" id="LR134414">
    <property type="protein sequence ID" value="VEH81360.1"/>
    <property type="molecule type" value="Genomic_DNA"/>
</dbReference>
<evidence type="ECO:0000259" key="2">
    <source>
        <dbReference type="Pfam" id="PF14400"/>
    </source>
</evidence>
<name>A0A0W0R101_9GAMM</name>
<sequence>MQSNKRHVYGLIITLFLVGIGLFLYRHFALDVPLTDTENVNSWMVEANLRFNADPHVPVKASFSIPYMSPYFSILDEYFVAQNYGVTTHLDGYNRQAIWSLRRGHGPQSLYYRAIFRETDINETNLPKPHRFKTEILPENQKAAVDAIILQARQSSADIQTFAQSTIKELNKNEGNSRLIIGNDVSELSIVNAAVLVLNNAKIAAMPVQGIYLEQYHKTDLTFYLAVYNDKEWVFINPKTGVAGLPANLLIWQYGSEPIFSVLGGKKPQFSLSVSAAPMNALTIAKARGLQTESELLRFSLLQLPVEVQETYKILLTVPIGAFIILLLRNFIGLSTFGTFMPVLIALAFRETHVVWGIILFTLIVSFGLLARFYLDQLRLLLVPRLASILTIVILLMIFLSVICQNLGLDSGLSVALFPMVILTMTIERMCITWDERGAGEALSAGAGSMLAAVICYGAMNYAPMQYLIFAFPELLLVLLALLLWFGQYRGYRLLELVRFNVLAKARS</sequence>
<dbReference type="STRING" id="45056.Lade_2065"/>
<evidence type="ECO:0000313" key="4">
    <source>
        <dbReference type="EMBL" id="KTC64771.1"/>
    </source>
</evidence>
<dbReference type="Proteomes" id="UP000054859">
    <property type="component" value="Unassembled WGS sequence"/>
</dbReference>
<dbReference type="Pfam" id="PF14400">
    <property type="entry name" value="Transglut_i_TM"/>
    <property type="match status" value="1"/>
</dbReference>
<keyword evidence="5" id="KW-0614">Plasmid</keyword>
<dbReference type="KEGG" id="ladl:NCTC12735_00090"/>
<feature type="transmembrane region" description="Helical" evidence="1">
    <location>
        <begin position="409"/>
        <end position="427"/>
    </location>
</feature>
<keyword evidence="1" id="KW-1133">Transmembrane helix</keyword>
<evidence type="ECO:0000259" key="3">
    <source>
        <dbReference type="Pfam" id="PF14402"/>
    </source>
</evidence>
<gene>
    <name evidence="4" type="ORF">Lade_2065</name>
    <name evidence="5" type="ORF">NCTC12735_00090</name>
</gene>
<feature type="domain" description="7 transmembrane helices usually fused to an inactive transglutaminase" evidence="3">
    <location>
        <begin position="258"/>
        <end position="503"/>
    </location>
</feature>
<feature type="transmembrane region" description="Helical" evidence="1">
    <location>
        <begin position="382"/>
        <end position="403"/>
    </location>
</feature>
<dbReference type="EMBL" id="LNKA01000019">
    <property type="protein sequence ID" value="KTC64771.1"/>
    <property type="molecule type" value="Genomic_DNA"/>
</dbReference>
<geneLocation type="plasmid" evidence="5 7">
    <name>5</name>
</geneLocation>
<evidence type="ECO:0000313" key="6">
    <source>
        <dbReference type="Proteomes" id="UP000054859"/>
    </source>
</evidence>
<organism evidence="4 6">
    <name type="scientific">Legionella adelaidensis</name>
    <dbReference type="NCBI Taxonomy" id="45056"/>
    <lineage>
        <taxon>Bacteria</taxon>
        <taxon>Pseudomonadati</taxon>
        <taxon>Pseudomonadota</taxon>
        <taxon>Gammaproteobacteria</taxon>
        <taxon>Legionellales</taxon>
        <taxon>Legionellaceae</taxon>
        <taxon>Legionella</taxon>
    </lineage>
</organism>
<evidence type="ECO:0000313" key="5">
    <source>
        <dbReference type="EMBL" id="VEH81360.1"/>
    </source>
</evidence>
<feature type="transmembrane region" description="Helical" evidence="1">
    <location>
        <begin position="466"/>
        <end position="486"/>
    </location>
</feature>
<dbReference type="Proteomes" id="UP000281170">
    <property type="component" value="Plasmid 5"/>
</dbReference>